<evidence type="ECO:0000313" key="3">
    <source>
        <dbReference type="EMBL" id="MBP2062691.1"/>
    </source>
</evidence>
<name>A0A060ZMU8_9ACTN</name>
<dbReference type="InterPro" id="IPR051783">
    <property type="entry name" value="NAD(P)-dependent_oxidoreduct"/>
</dbReference>
<gene>
    <name evidence="3" type="ORF">J2Z30_003710</name>
    <name evidence="2" type="ORF">SIRAN1703</name>
</gene>
<evidence type="ECO:0000313" key="4">
    <source>
        <dbReference type="Proteomes" id="UP000756710"/>
    </source>
</evidence>
<dbReference type="HOGENOM" id="CLU_007383_12_3_11"/>
<organism evidence="2">
    <name type="scientific">Streptomyces iranensis</name>
    <dbReference type="NCBI Taxonomy" id="576784"/>
    <lineage>
        <taxon>Bacteria</taxon>
        <taxon>Bacillati</taxon>
        <taxon>Actinomycetota</taxon>
        <taxon>Actinomycetes</taxon>
        <taxon>Kitasatosporales</taxon>
        <taxon>Streptomycetaceae</taxon>
        <taxon>Streptomyces</taxon>
        <taxon>Streptomyces violaceusniger group</taxon>
    </lineage>
</organism>
<keyword evidence="4" id="KW-1185">Reference proteome</keyword>
<dbReference type="PANTHER" id="PTHR48079:SF6">
    <property type="entry name" value="NAD(P)-BINDING DOMAIN-CONTAINING PROTEIN-RELATED"/>
    <property type="match status" value="1"/>
</dbReference>
<reference evidence="3 4" key="2">
    <citation type="submission" date="2021-03" db="EMBL/GenBank/DDBJ databases">
        <title>Genomic Encyclopedia of Type Strains, Phase IV (KMG-IV): sequencing the most valuable type-strain genomes for metagenomic binning, comparative biology and taxonomic classification.</title>
        <authorList>
            <person name="Goeker M."/>
        </authorList>
    </citation>
    <scope>NUCLEOTIDE SEQUENCE [LARGE SCALE GENOMIC DNA]</scope>
    <source>
        <strain evidence="3 4">DSM 41954</strain>
    </source>
</reference>
<dbReference type="SUPFAM" id="SSF51735">
    <property type="entry name" value="NAD(P)-binding Rossmann-fold domains"/>
    <property type="match status" value="1"/>
</dbReference>
<evidence type="ECO:0000259" key="1">
    <source>
        <dbReference type="Pfam" id="PF01370"/>
    </source>
</evidence>
<dbReference type="EMBL" id="LK022848">
    <property type="protein sequence ID" value="CDR04528.1"/>
    <property type="molecule type" value="Genomic_DNA"/>
</dbReference>
<dbReference type="Pfam" id="PF01370">
    <property type="entry name" value="Epimerase"/>
    <property type="match status" value="1"/>
</dbReference>
<dbReference type="GO" id="GO:0005737">
    <property type="term" value="C:cytoplasm"/>
    <property type="evidence" value="ECO:0007669"/>
    <property type="project" value="TreeGrafter"/>
</dbReference>
<dbReference type="Gene3D" id="3.40.50.720">
    <property type="entry name" value="NAD(P)-binding Rossmann-like Domain"/>
    <property type="match status" value="1"/>
</dbReference>
<dbReference type="GO" id="GO:0004029">
    <property type="term" value="F:aldehyde dehydrogenase (NAD+) activity"/>
    <property type="evidence" value="ECO:0007669"/>
    <property type="project" value="TreeGrafter"/>
</dbReference>
<protein>
    <submittedName>
        <fullName evidence="2">Nucleoside-diphosphate-sugar epimerase</fullName>
    </submittedName>
</protein>
<sequence length="314" mass="33297">MTTVFVTGANGYIGQAVCTRFQIAGHSTVGLVRGSGAAKALSARGITPLLGSLDDAHTLAEAARSADLVVDTASADHADSTRALLDALAGTGKTYIRTSGTGVYTDLAHGELNERIFTEETEHSPAEVVATRWATDRMVREAADRGIRTIVLRPSMIYGDGASEQLPLLIRQAISSGRSLYVGRGDNRWGNVYLADLAEAYLLAAEKAVAGSVYNLAAGEARMGDIARAVARGLLGVEEAESCEPHVAYAAFGQRWVDVALSSNSRVDSGKARAELGWHPQGPDLLEDLVSGSYRRLWAHKADPHDHVVSASQD</sequence>
<dbReference type="RefSeq" id="WP_044568180.1">
    <property type="nucleotide sequence ID" value="NZ_BAABDR010000025.1"/>
</dbReference>
<feature type="domain" description="NAD-dependent epimerase/dehydratase" evidence="1">
    <location>
        <begin position="4"/>
        <end position="217"/>
    </location>
</feature>
<proteinExistence type="predicted"/>
<evidence type="ECO:0000313" key="2">
    <source>
        <dbReference type="EMBL" id="CDR04528.1"/>
    </source>
</evidence>
<dbReference type="PANTHER" id="PTHR48079">
    <property type="entry name" value="PROTEIN YEEZ"/>
    <property type="match status" value="1"/>
</dbReference>
<dbReference type="EMBL" id="JAGGLR010000009">
    <property type="protein sequence ID" value="MBP2062691.1"/>
    <property type="molecule type" value="Genomic_DNA"/>
</dbReference>
<dbReference type="Proteomes" id="UP000756710">
    <property type="component" value="Unassembled WGS sequence"/>
</dbReference>
<dbReference type="InterPro" id="IPR036291">
    <property type="entry name" value="NAD(P)-bd_dom_sf"/>
</dbReference>
<dbReference type="AlphaFoldDB" id="A0A060ZMU8"/>
<accession>A0A060ZMU8</accession>
<dbReference type="InterPro" id="IPR001509">
    <property type="entry name" value="Epimerase_deHydtase"/>
</dbReference>
<reference evidence="2" key="1">
    <citation type="submission" date="2014-05" db="EMBL/GenBank/DDBJ databases">
        <authorList>
            <person name="Horn Fabian"/>
        </authorList>
    </citation>
    <scope>NUCLEOTIDE SEQUENCE</scope>
</reference>